<reference evidence="8 9" key="1">
    <citation type="submission" date="2018-03" db="EMBL/GenBank/DDBJ databases">
        <title>Actinopolyspora mortivallis from Sahara, screening for active biomolecules.</title>
        <authorList>
            <person name="Selama O."/>
            <person name="Wellington E.M.H."/>
            <person name="Hacene H."/>
        </authorList>
    </citation>
    <scope>NUCLEOTIDE SEQUENCE [LARGE SCALE GENOMIC DNA]</scope>
    <source>
        <strain evidence="8 9">M5A</strain>
    </source>
</reference>
<dbReference type="Proteomes" id="UP000239352">
    <property type="component" value="Unassembled WGS sequence"/>
</dbReference>
<dbReference type="InterPro" id="IPR015424">
    <property type="entry name" value="PyrdxlP-dep_Trfase"/>
</dbReference>
<comment type="similarity">
    <text evidence="1">In the C-terminal section; belongs to the class-I pyridoxal-phosphate-dependent aminotransferase family.</text>
</comment>
<feature type="region of interest" description="Disordered" evidence="6">
    <location>
        <begin position="1"/>
        <end position="28"/>
    </location>
</feature>
<dbReference type="PRINTS" id="PR00035">
    <property type="entry name" value="HTHGNTR"/>
</dbReference>
<dbReference type="PROSITE" id="PS50949">
    <property type="entry name" value="HTH_GNTR"/>
    <property type="match status" value="1"/>
</dbReference>
<dbReference type="CDD" id="cd07377">
    <property type="entry name" value="WHTH_GntR"/>
    <property type="match status" value="1"/>
</dbReference>
<dbReference type="SUPFAM" id="SSF53383">
    <property type="entry name" value="PLP-dependent transferases"/>
    <property type="match status" value="1"/>
</dbReference>
<keyword evidence="8" id="KW-0032">Aminotransferase</keyword>
<comment type="caution">
    <text evidence="8">The sequence shown here is derived from an EMBL/GenBank/DDBJ whole genome shotgun (WGS) entry which is preliminary data.</text>
</comment>
<evidence type="ECO:0000256" key="6">
    <source>
        <dbReference type="SAM" id="MobiDB-lite"/>
    </source>
</evidence>
<evidence type="ECO:0000256" key="4">
    <source>
        <dbReference type="ARBA" id="ARBA00023125"/>
    </source>
</evidence>
<dbReference type="Gene3D" id="3.40.640.10">
    <property type="entry name" value="Type I PLP-dependent aspartate aminotransferase-like (Major domain)"/>
    <property type="match status" value="1"/>
</dbReference>
<evidence type="ECO:0000256" key="5">
    <source>
        <dbReference type="ARBA" id="ARBA00023163"/>
    </source>
</evidence>
<dbReference type="GO" id="GO:0003677">
    <property type="term" value="F:DNA binding"/>
    <property type="evidence" value="ECO:0007669"/>
    <property type="project" value="UniProtKB-KW"/>
</dbReference>
<gene>
    <name evidence="8" type="ORF">CEP50_17690</name>
</gene>
<evidence type="ECO:0000313" key="8">
    <source>
        <dbReference type="EMBL" id="PRW62027.1"/>
    </source>
</evidence>
<dbReference type="SUPFAM" id="SSF46785">
    <property type="entry name" value="Winged helix' DNA-binding domain"/>
    <property type="match status" value="1"/>
</dbReference>
<dbReference type="GO" id="GO:0008483">
    <property type="term" value="F:transaminase activity"/>
    <property type="evidence" value="ECO:0007669"/>
    <property type="project" value="UniProtKB-KW"/>
</dbReference>
<protein>
    <submittedName>
        <fullName evidence="8">PLP-dependent aminotransferase family protein</fullName>
    </submittedName>
</protein>
<dbReference type="GO" id="GO:0030170">
    <property type="term" value="F:pyridoxal phosphate binding"/>
    <property type="evidence" value="ECO:0007669"/>
    <property type="project" value="InterPro"/>
</dbReference>
<feature type="domain" description="HTH gntR-type" evidence="7">
    <location>
        <begin position="25"/>
        <end position="93"/>
    </location>
</feature>
<keyword evidence="2" id="KW-0663">Pyridoxal phosphate</keyword>
<dbReference type="SMART" id="SM00345">
    <property type="entry name" value="HTH_GNTR"/>
    <property type="match status" value="1"/>
</dbReference>
<dbReference type="Pfam" id="PF00392">
    <property type="entry name" value="GntR"/>
    <property type="match status" value="1"/>
</dbReference>
<keyword evidence="4" id="KW-0238">DNA-binding</keyword>
<proteinExistence type="inferred from homology"/>
<organism evidence="8 9">
    <name type="scientific">Actinopolyspora mortivallis</name>
    <dbReference type="NCBI Taxonomy" id="33906"/>
    <lineage>
        <taxon>Bacteria</taxon>
        <taxon>Bacillati</taxon>
        <taxon>Actinomycetota</taxon>
        <taxon>Actinomycetes</taxon>
        <taxon>Actinopolysporales</taxon>
        <taxon>Actinopolysporaceae</taxon>
        <taxon>Actinopolyspora</taxon>
    </lineage>
</organism>
<dbReference type="PANTHER" id="PTHR46577">
    <property type="entry name" value="HTH-TYPE TRANSCRIPTIONAL REGULATORY PROTEIN GABR"/>
    <property type="match status" value="1"/>
</dbReference>
<dbReference type="Gene3D" id="1.10.10.10">
    <property type="entry name" value="Winged helix-like DNA-binding domain superfamily/Winged helix DNA-binding domain"/>
    <property type="match status" value="1"/>
</dbReference>
<dbReference type="InterPro" id="IPR015421">
    <property type="entry name" value="PyrdxlP-dep_Trfase_major"/>
</dbReference>
<dbReference type="AlphaFoldDB" id="A0A2T0GSF8"/>
<keyword evidence="8" id="KW-0808">Transferase</keyword>
<dbReference type="CDD" id="cd00609">
    <property type="entry name" value="AAT_like"/>
    <property type="match status" value="1"/>
</dbReference>
<feature type="compositionally biased region" description="Polar residues" evidence="6">
    <location>
        <begin position="1"/>
        <end position="13"/>
    </location>
</feature>
<dbReference type="GO" id="GO:0003700">
    <property type="term" value="F:DNA-binding transcription factor activity"/>
    <property type="evidence" value="ECO:0007669"/>
    <property type="project" value="InterPro"/>
</dbReference>
<evidence type="ECO:0000256" key="3">
    <source>
        <dbReference type="ARBA" id="ARBA00023015"/>
    </source>
</evidence>
<dbReference type="InterPro" id="IPR000524">
    <property type="entry name" value="Tscrpt_reg_HTH_GntR"/>
</dbReference>
<dbReference type="RefSeq" id="WP_106115061.1">
    <property type="nucleotide sequence ID" value="NZ_PVSR01000045.1"/>
</dbReference>
<dbReference type="InterPro" id="IPR036390">
    <property type="entry name" value="WH_DNA-bd_sf"/>
</dbReference>
<keyword evidence="5" id="KW-0804">Transcription</keyword>
<keyword evidence="9" id="KW-1185">Reference proteome</keyword>
<dbReference type="InterPro" id="IPR036388">
    <property type="entry name" value="WH-like_DNA-bd_sf"/>
</dbReference>
<dbReference type="PANTHER" id="PTHR46577:SF1">
    <property type="entry name" value="HTH-TYPE TRANSCRIPTIONAL REGULATORY PROTEIN GABR"/>
    <property type="match status" value="1"/>
</dbReference>
<evidence type="ECO:0000259" key="7">
    <source>
        <dbReference type="PROSITE" id="PS50949"/>
    </source>
</evidence>
<keyword evidence="3" id="KW-0805">Transcription regulation</keyword>
<evidence type="ECO:0000313" key="9">
    <source>
        <dbReference type="Proteomes" id="UP000239352"/>
    </source>
</evidence>
<dbReference type="InterPro" id="IPR051446">
    <property type="entry name" value="HTH_trans_reg/aminotransferase"/>
</dbReference>
<dbReference type="InterPro" id="IPR004839">
    <property type="entry name" value="Aminotransferase_I/II_large"/>
</dbReference>
<name>A0A2T0GSF8_ACTMO</name>
<dbReference type="EMBL" id="PVSR01000045">
    <property type="protein sequence ID" value="PRW62027.1"/>
    <property type="molecule type" value="Genomic_DNA"/>
</dbReference>
<dbReference type="Pfam" id="PF00155">
    <property type="entry name" value="Aminotran_1_2"/>
    <property type="match status" value="1"/>
</dbReference>
<dbReference type="STRING" id="1050202.GCA_000384035_00225"/>
<dbReference type="InParanoid" id="A0A2T0GSF8"/>
<evidence type="ECO:0000256" key="2">
    <source>
        <dbReference type="ARBA" id="ARBA00022898"/>
    </source>
</evidence>
<sequence>MHGNESSSQSTRSLGLDLHLDRPSGPSSRALAEAIREAVRTGRLPVHSRLPSTRELAADLGVSRGTVTRAYDQLSAEGHLLVRQGTVPRVATAPPTGTSPTALPLTRRQTRLRWDLLPGKPDLSAFPRTAWARAQQRALRTTDAAELDYGDPCGHPALRTALAEYLGRTRGVHATAERIVVCEGHRHALAVLSTVLGELGAESIDFEDPCLPHLCEVPGRGGLRVRGVPVDGEGLDVTAVRGPAVVVTPAHQYPLGATMSQRRREALCAAAATEQRWIVEDDYDGEFRFDREPVGALQRLAPDQVVYSGTTSKTLAPGLGLSWLVLPRGLVGAVREVRTRLGLVPPVFEQLTLAEMLRSGSYDQHVRRCRASYRRRRLRIVSAIRESRTRHELYPAGIAAGLHLTLRLDPEGPSEERMLRRMRRHSVAVEGLSDHWMNERERQAGLVIGYAAPPGHAFDNSLRALMRALSPS</sequence>
<evidence type="ECO:0000256" key="1">
    <source>
        <dbReference type="ARBA" id="ARBA00005384"/>
    </source>
</evidence>
<accession>A0A2T0GSF8</accession>